<keyword evidence="1" id="KW-0472">Membrane</keyword>
<dbReference type="AlphaFoldDB" id="A0A2H0X7Q0"/>
<feature type="transmembrane region" description="Helical" evidence="1">
    <location>
        <begin position="7"/>
        <end position="33"/>
    </location>
</feature>
<organism evidence="2 3">
    <name type="scientific">candidate division WWE3 bacterium CG08_land_8_20_14_0_20_43_13</name>
    <dbReference type="NCBI Taxonomy" id="1975087"/>
    <lineage>
        <taxon>Bacteria</taxon>
        <taxon>Katanobacteria</taxon>
    </lineage>
</organism>
<protein>
    <submittedName>
        <fullName evidence="2">Uncharacterized protein</fullName>
    </submittedName>
</protein>
<gene>
    <name evidence="2" type="ORF">COT52_01055</name>
</gene>
<accession>A0A2H0X7Q0</accession>
<dbReference type="Proteomes" id="UP000231414">
    <property type="component" value="Unassembled WGS sequence"/>
</dbReference>
<feature type="transmembrane region" description="Helical" evidence="1">
    <location>
        <begin position="78"/>
        <end position="104"/>
    </location>
</feature>
<keyword evidence="1" id="KW-1133">Transmembrane helix</keyword>
<evidence type="ECO:0000256" key="1">
    <source>
        <dbReference type="SAM" id="Phobius"/>
    </source>
</evidence>
<sequence>MAFRHQFLFLLFGLTVGVLTAIVLDAFLGSFLLASFSRVDRIAQDRSEYTARFEELRGSGVATVDPVHRVLLERQNNLWVMGVICLAGALLATSLVGFLVFVLFHYENDRLVVQSVFWLNLIVVSGLYRFFPLSQTPLGESLAKFLARLWIGIWGAG</sequence>
<dbReference type="EMBL" id="PEYW01000012">
    <property type="protein sequence ID" value="PIS20957.1"/>
    <property type="molecule type" value="Genomic_DNA"/>
</dbReference>
<proteinExistence type="predicted"/>
<evidence type="ECO:0000313" key="2">
    <source>
        <dbReference type="EMBL" id="PIS20957.1"/>
    </source>
</evidence>
<evidence type="ECO:0000313" key="3">
    <source>
        <dbReference type="Proteomes" id="UP000231414"/>
    </source>
</evidence>
<reference evidence="3" key="1">
    <citation type="submission" date="2017-09" db="EMBL/GenBank/DDBJ databases">
        <title>Depth-based differentiation of microbial function through sediment-hosted aquifers and enrichment of novel symbionts in the deep terrestrial subsurface.</title>
        <authorList>
            <person name="Probst A.J."/>
            <person name="Ladd B."/>
            <person name="Jarett J.K."/>
            <person name="Geller-Mcgrath D.E."/>
            <person name="Sieber C.M.K."/>
            <person name="Emerson J.B."/>
            <person name="Anantharaman K."/>
            <person name="Thomas B.C."/>
            <person name="Malmstrom R."/>
            <person name="Stieglmeier M."/>
            <person name="Klingl A."/>
            <person name="Woyke T."/>
            <person name="Ryan C.M."/>
            <person name="Banfield J.F."/>
        </authorList>
    </citation>
    <scope>NUCLEOTIDE SEQUENCE [LARGE SCALE GENOMIC DNA]</scope>
</reference>
<name>A0A2H0X7Q0_UNCKA</name>
<comment type="caution">
    <text evidence="2">The sequence shown here is derived from an EMBL/GenBank/DDBJ whole genome shotgun (WGS) entry which is preliminary data.</text>
</comment>
<keyword evidence="1" id="KW-0812">Transmembrane</keyword>
<feature type="transmembrane region" description="Helical" evidence="1">
    <location>
        <begin position="111"/>
        <end position="131"/>
    </location>
</feature>